<dbReference type="OrthoDB" id="1932414at2759"/>
<sequence>MPAGGSSYLATMGRRSFSYHRLKKLPAAAPSSSSSRHDGPYHRTRARETRRAPQASAAAIEESYRSYYRALVARGTRQRRRQQPWRGGGRPRRRLRAWGALARALRRRAAAAGARVRASVARVARRLRDGRPYVGDLFAGNYMFLQVSPTMAGGGADGRARGAVVPFAEYYYGCKARARAGAGGVQLHPAAAAGVLYKV</sequence>
<reference evidence="2" key="1">
    <citation type="submission" date="2020-10" db="EMBL/GenBank/DDBJ databases">
        <authorList>
            <person name="Han B."/>
            <person name="Lu T."/>
            <person name="Zhao Q."/>
            <person name="Huang X."/>
            <person name="Zhao Y."/>
        </authorList>
    </citation>
    <scope>NUCLEOTIDE SEQUENCE</scope>
</reference>
<evidence type="ECO:0000256" key="1">
    <source>
        <dbReference type="SAM" id="MobiDB-lite"/>
    </source>
</evidence>
<protein>
    <submittedName>
        <fullName evidence="2">Uncharacterized protein</fullName>
    </submittedName>
</protein>
<organism evidence="2 3">
    <name type="scientific">Miscanthus lutarioriparius</name>
    <dbReference type="NCBI Taxonomy" id="422564"/>
    <lineage>
        <taxon>Eukaryota</taxon>
        <taxon>Viridiplantae</taxon>
        <taxon>Streptophyta</taxon>
        <taxon>Embryophyta</taxon>
        <taxon>Tracheophyta</taxon>
        <taxon>Spermatophyta</taxon>
        <taxon>Magnoliopsida</taxon>
        <taxon>Liliopsida</taxon>
        <taxon>Poales</taxon>
        <taxon>Poaceae</taxon>
        <taxon>PACMAD clade</taxon>
        <taxon>Panicoideae</taxon>
        <taxon>Andropogonodae</taxon>
        <taxon>Andropogoneae</taxon>
        <taxon>Saccharinae</taxon>
        <taxon>Miscanthus</taxon>
    </lineage>
</organism>
<dbReference type="Proteomes" id="UP000604825">
    <property type="component" value="Unassembled WGS sequence"/>
</dbReference>
<feature type="region of interest" description="Disordered" evidence="1">
    <location>
        <begin position="21"/>
        <end position="58"/>
    </location>
</feature>
<accession>A0A811NUY0</accession>
<keyword evidence="3" id="KW-1185">Reference proteome</keyword>
<evidence type="ECO:0000313" key="3">
    <source>
        <dbReference type="Proteomes" id="UP000604825"/>
    </source>
</evidence>
<dbReference type="EMBL" id="CAJGYO010000006">
    <property type="protein sequence ID" value="CAD6235007.1"/>
    <property type="molecule type" value="Genomic_DNA"/>
</dbReference>
<evidence type="ECO:0000313" key="2">
    <source>
        <dbReference type="EMBL" id="CAD6235007.1"/>
    </source>
</evidence>
<comment type="caution">
    <text evidence="2">The sequence shown here is derived from an EMBL/GenBank/DDBJ whole genome shotgun (WGS) entry which is preliminary data.</text>
</comment>
<dbReference type="PANTHER" id="PTHR36795">
    <property type="entry name" value="OS01G0938400 PROTEIN"/>
    <property type="match status" value="1"/>
</dbReference>
<dbReference type="PANTHER" id="PTHR36795:SF2">
    <property type="entry name" value="OS01G0938400 PROTEIN"/>
    <property type="match status" value="1"/>
</dbReference>
<feature type="compositionally biased region" description="Basic and acidic residues" evidence="1">
    <location>
        <begin position="35"/>
        <end position="51"/>
    </location>
</feature>
<gene>
    <name evidence="2" type="ORF">NCGR_LOCUS23379</name>
</gene>
<name>A0A811NUY0_9POAL</name>
<proteinExistence type="predicted"/>
<dbReference type="AlphaFoldDB" id="A0A811NUY0"/>